<accession>A0A316G956</accession>
<dbReference type="RefSeq" id="WP_109589186.1">
    <property type="nucleotide sequence ID" value="NZ_BONA01000048.1"/>
</dbReference>
<dbReference type="OrthoDB" id="3297510at2"/>
<evidence type="ECO:0000313" key="2">
    <source>
        <dbReference type="Proteomes" id="UP000245697"/>
    </source>
</evidence>
<keyword evidence="2" id="KW-1185">Reference proteome</keyword>
<name>A0A316G956_9ACTN</name>
<dbReference type="EMBL" id="QGGR01000002">
    <property type="protein sequence ID" value="PWK51007.1"/>
    <property type="molecule type" value="Genomic_DNA"/>
</dbReference>
<reference evidence="1 2" key="1">
    <citation type="submission" date="2018-05" db="EMBL/GenBank/DDBJ databases">
        <title>Genomic Encyclopedia of Archaeal and Bacterial Type Strains, Phase II (KMG-II): from individual species to whole genera.</title>
        <authorList>
            <person name="Goeker M."/>
        </authorList>
    </citation>
    <scope>NUCLEOTIDE SEQUENCE [LARGE SCALE GENOMIC DNA]</scope>
    <source>
        <strain evidence="1 2">DSM 45184</strain>
    </source>
</reference>
<gene>
    <name evidence="1" type="ORF">BC793_10233</name>
</gene>
<dbReference type="Proteomes" id="UP000245697">
    <property type="component" value="Unassembled WGS sequence"/>
</dbReference>
<evidence type="ECO:0000313" key="1">
    <source>
        <dbReference type="EMBL" id="PWK51007.1"/>
    </source>
</evidence>
<proteinExistence type="predicted"/>
<organism evidence="1 2">
    <name type="scientific">Actinoplanes xinjiangensis</name>
    <dbReference type="NCBI Taxonomy" id="512350"/>
    <lineage>
        <taxon>Bacteria</taxon>
        <taxon>Bacillati</taxon>
        <taxon>Actinomycetota</taxon>
        <taxon>Actinomycetes</taxon>
        <taxon>Micromonosporales</taxon>
        <taxon>Micromonosporaceae</taxon>
        <taxon>Actinoplanes</taxon>
    </lineage>
</organism>
<protein>
    <submittedName>
        <fullName evidence="1">Uncharacterized protein</fullName>
    </submittedName>
</protein>
<dbReference type="AlphaFoldDB" id="A0A316G956"/>
<sequence>MDPLLLLLREEMTRKLSAAAGTMAATMEVLTATRAIAGDVPGTESLRAAIQELGDTRDHLVNQARTLEAFAPHR</sequence>
<comment type="caution">
    <text evidence="1">The sequence shown here is derived from an EMBL/GenBank/DDBJ whole genome shotgun (WGS) entry which is preliminary data.</text>
</comment>